<evidence type="ECO:0000313" key="2">
    <source>
        <dbReference type="Proteomes" id="UP000291572"/>
    </source>
</evidence>
<gene>
    <name evidence="1" type="ORF">EWH12_08560</name>
</gene>
<dbReference type="AlphaFoldDB" id="A0A8G1ZH36"/>
<proteinExistence type="predicted"/>
<protein>
    <submittedName>
        <fullName evidence="1">Uncharacterized protein</fullName>
    </submittedName>
</protein>
<comment type="caution">
    <text evidence="1">The sequence shown here is derived from an EMBL/GenBank/DDBJ whole genome shotgun (WGS) entry which is preliminary data.</text>
</comment>
<sequence length="192" mass="20459">MKFLSCLASVALVHAASVEARPNSAEGDTVSASADAALKSGHVDSGTITTSIDFPLESAVGPVRAGLLCLPKGTVRGKDFVRSQRDLARMVRQAASEQDGTGRAFADLQIHFQGLRVQLCAKSWGVFGMGDTQALSGKADFVFAWSRGPGTPAEKQVFRLQIDLSKNDAMPPDDIMREALNRLLLQISQGSQ</sequence>
<evidence type="ECO:0000313" key="1">
    <source>
        <dbReference type="EMBL" id="RYM11725.1"/>
    </source>
</evidence>
<dbReference type="RefSeq" id="WP_129926315.1">
    <property type="nucleotide sequence ID" value="NZ_SEOO01000011.1"/>
</dbReference>
<dbReference type="OrthoDB" id="7477960at2"/>
<accession>A0A8G1ZH36</accession>
<reference evidence="1 2" key="1">
    <citation type="submission" date="2019-02" db="EMBL/GenBank/DDBJ databases">
        <authorList>
            <person name="Feng G."/>
        </authorList>
    </citation>
    <scope>NUCLEOTIDE SEQUENCE [LARGE SCALE GENOMIC DNA]</scope>
    <source>
        <strain evidence="1 2">CCTCC AB 2011146</strain>
    </source>
</reference>
<dbReference type="EMBL" id="SEOO01000011">
    <property type="protein sequence ID" value="RYM11725.1"/>
    <property type="molecule type" value="Genomic_DNA"/>
</dbReference>
<organism evidence="1 2">
    <name type="scientific">Sphingobium cupriresistens</name>
    <dbReference type="NCBI Taxonomy" id="1132417"/>
    <lineage>
        <taxon>Bacteria</taxon>
        <taxon>Pseudomonadati</taxon>
        <taxon>Pseudomonadota</taxon>
        <taxon>Alphaproteobacteria</taxon>
        <taxon>Sphingomonadales</taxon>
        <taxon>Sphingomonadaceae</taxon>
        <taxon>Sphingobium</taxon>
    </lineage>
</organism>
<dbReference type="Proteomes" id="UP000291572">
    <property type="component" value="Unassembled WGS sequence"/>
</dbReference>
<name>A0A8G1ZH36_9SPHN</name>